<evidence type="ECO:0000256" key="7">
    <source>
        <dbReference type="ARBA" id="ARBA00023002"/>
    </source>
</evidence>
<name>A0A7H8RCY9_TALRU</name>
<keyword evidence="5" id="KW-0349">Heme</keyword>
<dbReference type="PANTHER" id="PTHR42821">
    <property type="entry name" value="CATALASE"/>
    <property type="match status" value="1"/>
</dbReference>
<keyword evidence="8" id="KW-0408">Iron</keyword>
<feature type="region of interest" description="Disordered" evidence="10">
    <location>
        <begin position="200"/>
        <end position="228"/>
    </location>
</feature>
<evidence type="ECO:0000259" key="11">
    <source>
        <dbReference type="Pfam" id="PF06628"/>
    </source>
</evidence>
<keyword evidence="9" id="KW-0376">Hydrogen peroxide</keyword>
<proteinExistence type="inferred from homology"/>
<evidence type="ECO:0000313" key="13">
    <source>
        <dbReference type="EMBL" id="QKX63375.1"/>
    </source>
</evidence>
<dbReference type="GeneID" id="55998024"/>
<evidence type="ECO:0000313" key="14">
    <source>
        <dbReference type="Proteomes" id="UP000509510"/>
    </source>
</evidence>
<evidence type="ECO:0000256" key="1">
    <source>
        <dbReference type="ARBA" id="ARBA00001971"/>
    </source>
</evidence>
<keyword evidence="14" id="KW-1185">Reference proteome</keyword>
<evidence type="ECO:0000256" key="6">
    <source>
        <dbReference type="ARBA" id="ARBA00022723"/>
    </source>
</evidence>
<dbReference type="FunFam" id="1.20.1370.20:FF:000001">
    <property type="entry name" value="Catalase HPII"/>
    <property type="match status" value="1"/>
</dbReference>
<dbReference type="AlphaFoldDB" id="A0A7H8RCY9"/>
<dbReference type="InterPro" id="IPR020835">
    <property type="entry name" value="Catalase_sf"/>
</dbReference>
<keyword evidence="6" id="KW-0479">Metal-binding</keyword>
<dbReference type="EMBL" id="CP055903">
    <property type="protein sequence ID" value="QKX63375.1"/>
    <property type="molecule type" value="Genomic_DNA"/>
</dbReference>
<evidence type="ECO:0000256" key="3">
    <source>
        <dbReference type="ARBA" id="ARBA00012314"/>
    </source>
</evidence>
<comment type="cofactor">
    <cofactor evidence="1">
        <name>heme</name>
        <dbReference type="ChEBI" id="CHEBI:30413"/>
    </cofactor>
</comment>
<dbReference type="PANTHER" id="PTHR42821:SF3">
    <property type="entry name" value="CATALASE B"/>
    <property type="match status" value="1"/>
</dbReference>
<dbReference type="Pfam" id="PF18011">
    <property type="entry name" value="Catalase_C"/>
    <property type="match status" value="1"/>
</dbReference>
<dbReference type="InterPro" id="IPR043156">
    <property type="entry name" value="Catalase_clade2_helical"/>
</dbReference>
<organism evidence="13 14">
    <name type="scientific">Talaromyces rugulosus</name>
    <name type="common">Penicillium rugulosum</name>
    <dbReference type="NCBI Taxonomy" id="121627"/>
    <lineage>
        <taxon>Eukaryota</taxon>
        <taxon>Fungi</taxon>
        <taxon>Dikarya</taxon>
        <taxon>Ascomycota</taxon>
        <taxon>Pezizomycotina</taxon>
        <taxon>Eurotiomycetes</taxon>
        <taxon>Eurotiomycetidae</taxon>
        <taxon>Eurotiales</taxon>
        <taxon>Trichocomaceae</taxon>
        <taxon>Talaromyces</taxon>
        <taxon>Talaromyces sect. Islandici</taxon>
    </lineage>
</organism>
<sequence>MSLSSGVNIANEGEGFFTTPGRTASGKLQRTISPSFSDLWSQPRLFFNSLVPTEQQFLINAIRFETANVKSTVVRNNIVIQLNRISNDVAKRVARALNVEEPQPDPTYYHDNKTTDVGVFGTKLKRLDGLKIGVLASVAERSSIDEANALRSSFASDDVDVIVVAERFEAGVDQTYSASDAINFDAIIVADGADDRDGWWEKREDGRMGSGNWKVPQESGGPRPTVST</sequence>
<feature type="domain" description="Catalase immune-responsive" evidence="11">
    <location>
        <begin position="33"/>
        <end position="97"/>
    </location>
</feature>
<dbReference type="Proteomes" id="UP000509510">
    <property type="component" value="Chromosome VI"/>
</dbReference>
<dbReference type="GO" id="GO:0020037">
    <property type="term" value="F:heme binding"/>
    <property type="evidence" value="ECO:0007669"/>
    <property type="project" value="InterPro"/>
</dbReference>
<evidence type="ECO:0000256" key="8">
    <source>
        <dbReference type="ARBA" id="ARBA00023004"/>
    </source>
</evidence>
<comment type="similarity">
    <text evidence="2">Belongs to the catalase family.</text>
</comment>
<dbReference type="InterPro" id="IPR010582">
    <property type="entry name" value="Catalase_immune_responsive"/>
</dbReference>
<dbReference type="RefSeq" id="XP_035349549.1">
    <property type="nucleotide sequence ID" value="XM_035493656.1"/>
</dbReference>
<gene>
    <name evidence="13" type="ORF">TRUGW13939_10545</name>
</gene>
<dbReference type="GO" id="GO:0005829">
    <property type="term" value="C:cytosol"/>
    <property type="evidence" value="ECO:0007669"/>
    <property type="project" value="TreeGrafter"/>
</dbReference>
<dbReference type="GO" id="GO:0004096">
    <property type="term" value="F:catalase activity"/>
    <property type="evidence" value="ECO:0007669"/>
    <property type="project" value="UniProtKB-EC"/>
</dbReference>
<dbReference type="GO" id="GO:0042744">
    <property type="term" value="P:hydrogen peroxide catabolic process"/>
    <property type="evidence" value="ECO:0007669"/>
    <property type="project" value="UniProtKB-KW"/>
</dbReference>
<dbReference type="GO" id="GO:0006979">
    <property type="term" value="P:response to oxidative stress"/>
    <property type="evidence" value="ECO:0007669"/>
    <property type="project" value="InterPro"/>
</dbReference>
<evidence type="ECO:0000256" key="2">
    <source>
        <dbReference type="ARBA" id="ARBA00005329"/>
    </source>
</evidence>
<protein>
    <recommendedName>
        <fullName evidence="3">catalase</fullName>
        <ecNumber evidence="3">1.11.1.6</ecNumber>
    </recommendedName>
</protein>
<evidence type="ECO:0000256" key="5">
    <source>
        <dbReference type="ARBA" id="ARBA00022617"/>
    </source>
</evidence>
<dbReference type="SUPFAM" id="SSF56634">
    <property type="entry name" value="Heme-dependent catalase-like"/>
    <property type="match status" value="1"/>
</dbReference>
<accession>A0A7H8RCY9</accession>
<evidence type="ECO:0000256" key="10">
    <source>
        <dbReference type="SAM" id="MobiDB-lite"/>
    </source>
</evidence>
<dbReference type="Pfam" id="PF06628">
    <property type="entry name" value="Catalase-rel"/>
    <property type="match status" value="1"/>
</dbReference>
<dbReference type="InterPro" id="IPR041399">
    <property type="entry name" value="Catalase_large_C"/>
</dbReference>
<dbReference type="Gene3D" id="3.40.50.880">
    <property type="match status" value="1"/>
</dbReference>
<dbReference type="OrthoDB" id="6880011at2759"/>
<keyword evidence="7" id="KW-0560">Oxidoreductase</keyword>
<evidence type="ECO:0000256" key="9">
    <source>
        <dbReference type="ARBA" id="ARBA00023324"/>
    </source>
</evidence>
<reference evidence="14" key="1">
    <citation type="submission" date="2020-06" db="EMBL/GenBank/DDBJ databases">
        <title>A chromosome-scale genome assembly of Talaromyces rugulosus W13939.</title>
        <authorList>
            <person name="Wang B."/>
            <person name="Guo L."/>
            <person name="Ye K."/>
            <person name="Wang L."/>
        </authorList>
    </citation>
    <scope>NUCLEOTIDE SEQUENCE [LARGE SCALE GENOMIC DNA]</scope>
    <source>
        <strain evidence="14">W13939</strain>
    </source>
</reference>
<dbReference type="KEGG" id="trg:TRUGW13939_10545"/>
<evidence type="ECO:0000256" key="4">
    <source>
        <dbReference type="ARBA" id="ARBA00022559"/>
    </source>
</evidence>
<evidence type="ECO:0000259" key="12">
    <source>
        <dbReference type="Pfam" id="PF18011"/>
    </source>
</evidence>
<dbReference type="GO" id="GO:0046872">
    <property type="term" value="F:metal ion binding"/>
    <property type="evidence" value="ECO:0007669"/>
    <property type="project" value="UniProtKB-KW"/>
</dbReference>
<feature type="domain" description="Large catalase C-terminal" evidence="12">
    <location>
        <begin position="128"/>
        <end position="195"/>
    </location>
</feature>
<dbReference type="InterPro" id="IPR029062">
    <property type="entry name" value="Class_I_gatase-like"/>
</dbReference>
<dbReference type="Gene3D" id="1.20.1370.20">
    <property type="match status" value="1"/>
</dbReference>
<dbReference type="EC" id="1.11.1.6" evidence="3"/>
<keyword evidence="4" id="KW-0575">Peroxidase</keyword>
<dbReference type="InterPro" id="IPR024712">
    <property type="entry name" value="Catalase_clade2"/>
</dbReference>